<feature type="compositionally biased region" description="Low complexity" evidence="1">
    <location>
        <begin position="138"/>
        <end position="147"/>
    </location>
</feature>
<feature type="transmembrane region" description="Helical" evidence="2">
    <location>
        <begin position="445"/>
        <end position="464"/>
    </location>
</feature>
<feature type="transmembrane region" description="Helical" evidence="2">
    <location>
        <begin position="382"/>
        <end position="400"/>
    </location>
</feature>
<reference evidence="3 4" key="1">
    <citation type="journal article" date="2018" name="BMC Genomics">
        <title>Genomic comparison of Trypanosoma conorhini and Trypanosoma rangeli to Trypanosoma cruzi strains of high and low virulence.</title>
        <authorList>
            <person name="Bradwell K.R."/>
            <person name="Koparde V.N."/>
            <person name="Matveyev A.V."/>
            <person name="Serrano M.G."/>
            <person name="Alves J.M."/>
            <person name="Parikh H."/>
            <person name="Huang B."/>
            <person name="Lee V."/>
            <person name="Espinosa-Alvarez O."/>
            <person name="Ortiz P.A."/>
            <person name="Costa-Martins A.G."/>
            <person name="Teixeira M.M."/>
            <person name="Buck G.A."/>
        </authorList>
    </citation>
    <scope>NUCLEOTIDE SEQUENCE [LARGE SCALE GENOMIC DNA]</scope>
    <source>
        <strain evidence="3 4">AM80</strain>
    </source>
</reference>
<comment type="caution">
    <text evidence="3">The sequence shown here is derived from an EMBL/GenBank/DDBJ whole genome shotgun (WGS) entry which is preliminary data.</text>
</comment>
<organism evidence="3 4">
    <name type="scientific">Trypanosoma rangeli</name>
    <dbReference type="NCBI Taxonomy" id="5698"/>
    <lineage>
        <taxon>Eukaryota</taxon>
        <taxon>Discoba</taxon>
        <taxon>Euglenozoa</taxon>
        <taxon>Kinetoplastea</taxon>
        <taxon>Metakinetoplastina</taxon>
        <taxon>Trypanosomatida</taxon>
        <taxon>Trypanosomatidae</taxon>
        <taxon>Trypanosoma</taxon>
        <taxon>Herpetosoma</taxon>
    </lineage>
</organism>
<feature type="transmembrane region" description="Helical" evidence="2">
    <location>
        <begin position="276"/>
        <end position="295"/>
    </location>
</feature>
<feature type="transmembrane region" description="Helical" evidence="2">
    <location>
        <begin position="315"/>
        <end position="332"/>
    </location>
</feature>
<dbReference type="RefSeq" id="XP_029239695.1">
    <property type="nucleotide sequence ID" value="XM_029380478.1"/>
</dbReference>
<evidence type="ECO:0000256" key="2">
    <source>
        <dbReference type="SAM" id="Phobius"/>
    </source>
</evidence>
<evidence type="ECO:0000256" key="1">
    <source>
        <dbReference type="SAM" id="MobiDB-lite"/>
    </source>
</evidence>
<keyword evidence="2" id="KW-0812">Transmembrane</keyword>
<feature type="transmembrane region" description="Helical" evidence="2">
    <location>
        <begin position="407"/>
        <end position="425"/>
    </location>
</feature>
<evidence type="ECO:0008006" key="5">
    <source>
        <dbReference type="Google" id="ProtNLM"/>
    </source>
</evidence>
<keyword evidence="2" id="KW-1133">Transmembrane helix</keyword>
<feature type="compositionally biased region" description="Basic and acidic residues" evidence="1">
    <location>
        <begin position="40"/>
        <end position="59"/>
    </location>
</feature>
<keyword evidence="4" id="KW-1185">Reference proteome</keyword>
<dbReference type="Proteomes" id="UP000283634">
    <property type="component" value="Unassembled WGS sequence"/>
</dbReference>
<feature type="transmembrane region" description="Helical" evidence="2">
    <location>
        <begin position="352"/>
        <end position="376"/>
    </location>
</feature>
<feature type="transmembrane region" description="Helical" evidence="2">
    <location>
        <begin position="580"/>
        <end position="599"/>
    </location>
</feature>
<feature type="region of interest" description="Disordered" evidence="1">
    <location>
        <begin position="36"/>
        <end position="67"/>
    </location>
</feature>
<dbReference type="OrthoDB" id="248208at2759"/>
<gene>
    <name evidence="3" type="ORF">TraAM80_03511</name>
</gene>
<feature type="compositionally biased region" description="Gly residues" evidence="1">
    <location>
        <begin position="116"/>
        <end position="127"/>
    </location>
</feature>
<dbReference type="AlphaFoldDB" id="A0A3R7MK10"/>
<accession>A0A3R7MK10</accession>
<feature type="transmembrane region" description="Helical" evidence="2">
    <location>
        <begin position="471"/>
        <end position="492"/>
    </location>
</feature>
<proteinExistence type="predicted"/>
<name>A0A3R7MK10_TRYRA</name>
<evidence type="ECO:0000313" key="4">
    <source>
        <dbReference type="Proteomes" id="UP000283634"/>
    </source>
</evidence>
<feature type="region of interest" description="Disordered" evidence="1">
    <location>
        <begin position="625"/>
        <end position="646"/>
    </location>
</feature>
<feature type="transmembrane region" description="Helical" evidence="2">
    <location>
        <begin position="512"/>
        <end position="533"/>
    </location>
</feature>
<sequence length="646" mass="70112">MRNDLSSREASVPAGDSAAEPFLPFLLSYSPGSGDLLRGCMHEDKEEYAEDGRGSDEGSSRGSRTSSVVNLDQIAAQMYVRVEDLLRALQSSSGSSGDTASEACRWSQCAVAGSTGSDGGGDGGNGTGAHAERDNEASSGGSKSGGSEHAAFDVLRRHLSKEALSRTQLLSYAVEDTAAGGWEREQQLREESEVEAAPIVFLSESNNRGSGSHFSRIFSAESSLHGNAPTSVGSSSPLLPPRRIRFGSRIVTNVWVYSIDNEVYLGLRFRQHWSSWAALLCGFLLESAFDVHLRWFSNVGGATTQDTIPIAHWVYTYRMFFSVVYSVAWLICSTRRDGVGGFMTVVAEPRSVFVKSLGVTLASSSCFSLATAAMVLTNEMSGSSLFFTATVLHCLWILLYRVSRAQIVFLVETCGSFLLIIGNVLCNIDGMRLMAFKETIYGNLLMSGGSLLFATAFLLMAYGLQRGLCGTVGLTVAVGIKLFFVTLIMGMSRGYSISSDAGDSLVAGFWRANAMHTCLLAMEDLSFSLMYLYALYHLDVLSVSACFSLKVAVVPVVAHFVVWRGAESVPPIVRARWGPLLFVGIGVVAVAAALVTYFASVRRRFVARRLFHLRGLRRVPDPYRKKTRRGRHELPPRPRASLPPEA</sequence>
<keyword evidence="2" id="KW-0472">Membrane</keyword>
<feature type="transmembrane region" description="Helical" evidence="2">
    <location>
        <begin position="540"/>
        <end position="560"/>
    </location>
</feature>
<dbReference type="OMA" id="MYLYALY"/>
<protein>
    <recommendedName>
        <fullName evidence="5">Transmembrane protein</fullName>
    </recommendedName>
</protein>
<evidence type="ECO:0000313" key="3">
    <source>
        <dbReference type="EMBL" id="RNF07218.1"/>
    </source>
</evidence>
<dbReference type="EMBL" id="MKGL01000091">
    <property type="protein sequence ID" value="RNF07218.1"/>
    <property type="molecule type" value="Genomic_DNA"/>
</dbReference>
<feature type="region of interest" description="Disordered" evidence="1">
    <location>
        <begin position="113"/>
        <end position="148"/>
    </location>
</feature>
<dbReference type="GeneID" id="40327444"/>